<organism evidence="1 2">
    <name type="scientific">Dipteronia dyeriana</name>
    <dbReference type="NCBI Taxonomy" id="168575"/>
    <lineage>
        <taxon>Eukaryota</taxon>
        <taxon>Viridiplantae</taxon>
        <taxon>Streptophyta</taxon>
        <taxon>Embryophyta</taxon>
        <taxon>Tracheophyta</taxon>
        <taxon>Spermatophyta</taxon>
        <taxon>Magnoliopsida</taxon>
        <taxon>eudicotyledons</taxon>
        <taxon>Gunneridae</taxon>
        <taxon>Pentapetalae</taxon>
        <taxon>rosids</taxon>
        <taxon>malvids</taxon>
        <taxon>Sapindales</taxon>
        <taxon>Sapindaceae</taxon>
        <taxon>Hippocastanoideae</taxon>
        <taxon>Acereae</taxon>
        <taxon>Dipteronia</taxon>
    </lineage>
</organism>
<dbReference type="EMBL" id="JANJYI010000003">
    <property type="protein sequence ID" value="KAK2655364.1"/>
    <property type="molecule type" value="Genomic_DNA"/>
</dbReference>
<dbReference type="PANTHER" id="PTHR46890">
    <property type="entry name" value="NON-LTR RETROLELEMENT REVERSE TRANSCRIPTASE-LIKE PROTEIN-RELATED"/>
    <property type="match status" value="1"/>
</dbReference>
<dbReference type="Proteomes" id="UP001280121">
    <property type="component" value="Unassembled WGS sequence"/>
</dbReference>
<protein>
    <recommendedName>
        <fullName evidence="3">Reverse transcriptase</fullName>
    </recommendedName>
</protein>
<dbReference type="AlphaFoldDB" id="A0AAD9X9M7"/>
<dbReference type="InterPro" id="IPR052343">
    <property type="entry name" value="Retrotransposon-Effector_Assoc"/>
</dbReference>
<accession>A0AAD9X9M7</accession>
<evidence type="ECO:0000313" key="2">
    <source>
        <dbReference type="Proteomes" id="UP001280121"/>
    </source>
</evidence>
<name>A0AAD9X9M7_9ROSI</name>
<dbReference type="PANTHER" id="PTHR46890:SF48">
    <property type="entry name" value="RNA-DIRECTED DNA POLYMERASE"/>
    <property type="match status" value="1"/>
</dbReference>
<comment type="caution">
    <text evidence="1">The sequence shown here is derived from an EMBL/GenBank/DDBJ whole genome shotgun (WGS) entry which is preliminary data.</text>
</comment>
<sequence>MQKDIKHKKKMLLHMNGNEVSLEWNKVRKIEMELDDLLRCEEVFWRQQSRISWLKDGDRNTKFFHVKASSRRICNCIRGLFDVGDAEFSEEEVKGALFQISSSKAPRRDGFPVDFYKKILGMVGEDVTKLCLEWLNEGRSMEELNHTLLCLILKVKKVEKVSDLRPIVLCNVIYKCISKALDNMLRKVLGSIL</sequence>
<reference evidence="1" key="1">
    <citation type="journal article" date="2023" name="Plant J.">
        <title>Genome sequences and population genomics provide insights into the demographic history, inbreeding, and mutation load of two 'living fossil' tree species of Dipteronia.</title>
        <authorList>
            <person name="Feng Y."/>
            <person name="Comes H.P."/>
            <person name="Chen J."/>
            <person name="Zhu S."/>
            <person name="Lu R."/>
            <person name="Zhang X."/>
            <person name="Li P."/>
            <person name="Qiu J."/>
            <person name="Olsen K.M."/>
            <person name="Qiu Y."/>
        </authorList>
    </citation>
    <scope>NUCLEOTIDE SEQUENCE</scope>
    <source>
        <strain evidence="1">KIB01</strain>
    </source>
</reference>
<keyword evidence="2" id="KW-1185">Reference proteome</keyword>
<proteinExistence type="predicted"/>
<evidence type="ECO:0008006" key="3">
    <source>
        <dbReference type="Google" id="ProtNLM"/>
    </source>
</evidence>
<evidence type="ECO:0000313" key="1">
    <source>
        <dbReference type="EMBL" id="KAK2655364.1"/>
    </source>
</evidence>
<gene>
    <name evidence="1" type="ORF">Ddye_008416</name>
</gene>